<reference evidence="1" key="1">
    <citation type="submission" date="2019-04" db="EMBL/GenBank/DDBJ databases">
        <authorList>
            <person name="Alioto T."/>
            <person name="Alioto T."/>
        </authorList>
    </citation>
    <scope>NUCLEOTIDE SEQUENCE [LARGE SCALE GENOMIC DNA]</scope>
</reference>
<dbReference type="EMBL" id="CABDUW010000261">
    <property type="protein sequence ID" value="VTJ64292.1"/>
    <property type="molecule type" value="Genomic_DNA"/>
</dbReference>
<name>A0A5E4B6F0_MARMO</name>
<dbReference type="AlphaFoldDB" id="A0A5E4B6F0"/>
<accession>A0A5E4B6F0</accession>
<sequence>MSGDYRDFPFLCARIKGITLGAAPRQLGLRSAPDSAPEPALDAPRGRLFHQQRERAAVWLRSWPCASGPRRRRLPAVYRQNWLLLVPISAVPWARSMDPEPLISVLSAGPPSYPLRLRRDSARATAAVPTAHRPPPKAASCRRTRACPQHLAALKREAFCSWRPRAGHC</sequence>
<comment type="caution">
    <text evidence="1">The sequence shown here is derived from an EMBL/GenBank/DDBJ whole genome shotgun (WGS) entry which is preliminary data.</text>
</comment>
<organism evidence="1 2">
    <name type="scientific">Marmota monax</name>
    <name type="common">Woodchuck</name>
    <dbReference type="NCBI Taxonomy" id="9995"/>
    <lineage>
        <taxon>Eukaryota</taxon>
        <taxon>Metazoa</taxon>
        <taxon>Chordata</taxon>
        <taxon>Craniata</taxon>
        <taxon>Vertebrata</taxon>
        <taxon>Euteleostomi</taxon>
        <taxon>Mammalia</taxon>
        <taxon>Eutheria</taxon>
        <taxon>Euarchontoglires</taxon>
        <taxon>Glires</taxon>
        <taxon>Rodentia</taxon>
        <taxon>Sciuromorpha</taxon>
        <taxon>Sciuridae</taxon>
        <taxon>Xerinae</taxon>
        <taxon>Marmotini</taxon>
        <taxon>Marmota</taxon>
    </lineage>
</organism>
<dbReference type="Proteomes" id="UP000335636">
    <property type="component" value="Unassembled WGS sequence"/>
</dbReference>
<evidence type="ECO:0000313" key="2">
    <source>
        <dbReference type="Proteomes" id="UP000335636"/>
    </source>
</evidence>
<gene>
    <name evidence="1" type="ORF">MONAX_5E043598</name>
</gene>
<evidence type="ECO:0000313" key="1">
    <source>
        <dbReference type="EMBL" id="VTJ64292.1"/>
    </source>
</evidence>
<protein>
    <submittedName>
        <fullName evidence="1">Uncharacterized protein</fullName>
    </submittedName>
</protein>
<proteinExistence type="predicted"/>
<keyword evidence="2" id="KW-1185">Reference proteome</keyword>